<comment type="subcellular location">
    <subcellularLocation>
        <location evidence="1 4">Nucleus</location>
    </subcellularLocation>
</comment>
<dbReference type="Gene3D" id="1.10.287.3490">
    <property type="match status" value="1"/>
</dbReference>
<dbReference type="AlphaFoldDB" id="A0A066XLL5"/>
<dbReference type="OMA" id="HSIDVRM"/>
<feature type="compositionally biased region" description="Gly residues" evidence="5">
    <location>
        <begin position="96"/>
        <end position="122"/>
    </location>
</feature>
<comment type="similarity">
    <text evidence="2 4">Belongs to the Mediator complex subunit 11 family.</text>
</comment>
<dbReference type="Proteomes" id="UP000027238">
    <property type="component" value="Unassembled WGS sequence"/>
</dbReference>
<dbReference type="OrthoDB" id="5418434at2759"/>
<keyword evidence="3 4" id="KW-0539">Nucleus</keyword>
<dbReference type="eggNOG" id="ENOG502S9BX">
    <property type="taxonomic scope" value="Eukaryota"/>
</dbReference>
<comment type="caution">
    <text evidence="6">The sequence shown here is derived from an EMBL/GenBank/DDBJ whole genome shotgun (WGS) entry which is preliminary data.</text>
</comment>
<protein>
    <recommendedName>
        <fullName evidence="4">Mediator of RNA polymerase II transcription subunit 11</fullName>
    </recommendedName>
    <alternativeName>
        <fullName evidence="4">Mediator complex subunit 11</fullName>
    </alternativeName>
</protein>
<evidence type="ECO:0000256" key="4">
    <source>
        <dbReference type="RuleBase" id="RU364147"/>
    </source>
</evidence>
<evidence type="ECO:0000256" key="5">
    <source>
        <dbReference type="SAM" id="MobiDB-lite"/>
    </source>
</evidence>
<name>A0A066XLL5_COLSU</name>
<comment type="function">
    <text evidence="4">Component of the Mediator complex, a coactivator involved in the regulated transcription of nearly all RNA polymerase II-dependent genes. Mediator functions as a bridge to convey information from gene-specific regulatory proteins to the basal RNA polymerase II transcription machinery. Mediator is recruited to promoters by direct interactions with regulatory proteins and serves as a scaffold for the assembly of a functional pre-initiation complex with RNA polymerase II and the general transcription factors.</text>
</comment>
<evidence type="ECO:0000256" key="3">
    <source>
        <dbReference type="ARBA" id="ARBA00023242"/>
    </source>
</evidence>
<dbReference type="InterPro" id="IPR019404">
    <property type="entry name" value="Mediator_Med11"/>
</dbReference>
<dbReference type="GO" id="GO:0003712">
    <property type="term" value="F:transcription coregulator activity"/>
    <property type="evidence" value="ECO:0007669"/>
    <property type="project" value="InterPro"/>
</dbReference>
<dbReference type="GO" id="GO:0016592">
    <property type="term" value="C:mediator complex"/>
    <property type="evidence" value="ECO:0007669"/>
    <property type="project" value="InterPro"/>
</dbReference>
<dbReference type="GO" id="GO:0006357">
    <property type="term" value="P:regulation of transcription by RNA polymerase II"/>
    <property type="evidence" value="ECO:0007669"/>
    <property type="project" value="InterPro"/>
</dbReference>
<feature type="region of interest" description="Disordered" evidence="5">
    <location>
        <begin position="96"/>
        <end position="124"/>
    </location>
</feature>
<accession>A0A066XLL5</accession>
<reference evidence="7" key="1">
    <citation type="journal article" date="2014" name="Genome Announc.">
        <title>Draft genome sequence of Colletotrichum sublineola, a destructive pathogen of cultivated sorghum.</title>
        <authorList>
            <person name="Baroncelli R."/>
            <person name="Sanz-Martin J.M."/>
            <person name="Rech G.E."/>
            <person name="Sukno S.A."/>
            <person name="Thon M.R."/>
        </authorList>
    </citation>
    <scope>NUCLEOTIDE SEQUENCE [LARGE SCALE GENOMIC DNA]</scope>
    <source>
        <strain evidence="7">TX430BB</strain>
    </source>
</reference>
<evidence type="ECO:0000256" key="1">
    <source>
        <dbReference type="ARBA" id="ARBA00004123"/>
    </source>
</evidence>
<dbReference type="HOGENOM" id="CLU_094325_0_1_1"/>
<dbReference type="STRING" id="1173701.A0A066XLL5"/>
<keyword evidence="7" id="KW-1185">Reference proteome</keyword>
<dbReference type="Pfam" id="PF10280">
    <property type="entry name" value="Med11"/>
    <property type="match status" value="1"/>
</dbReference>
<sequence length="200" mass="20937">MTDSSAAAANEPFTLEERIKQLCDIDANTVQLMRHTSSAMSAIGAQQGPDVTPEQQKQTFRSSMDALLSTLHAVDVHMKRQIMGLEEAGIIKLRGDGGSGGGGGGGGGGSGGGGPGGGGDKTVGGRPVVMNEDAKIVARASLEPNGVGTIGNLDVGWLNSRNNKVERDMEAELWAKMRDFLERYHAEELGADGEGDRMQQ</sequence>
<comment type="subunit">
    <text evidence="4">Component of the Mediator complex.</text>
</comment>
<evidence type="ECO:0000313" key="7">
    <source>
        <dbReference type="Proteomes" id="UP000027238"/>
    </source>
</evidence>
<gene>
    <name evidence="4" type="primary">MED11</name>
    <name evidence="6" type="ORF">CSUB01_08085</name>
</gene>
<proteinExistence type="inferred from homology"/>
<keyword evidence="4" id="KW-0804">Transcription</keyword>
<organism evidence="6 7">
    <name type="scientific">Colletotrichum sublineola</name>
    <name type="common">Sorghum anthracnose fungus</name>
    <dbReference type="NCBI Taxonomy" id="1173701"/>
    <lineage>
        <taxon>Eukaryota</taxon>
        <taxon>Fungi</taxon>
        <taxon>Dikarya</taxon>
        <taxon>Ascomycota</taxon>
        <taxon>Pezizomycotina</taxon>
        <taxon>Sordariomycetes</taxon>
        <taxon>Hypocreomycetidae</taxon>
        <taxon>Glomerellales</taxon>
        <taxon>Glomerellaceae</taxon>
        <taxon>Colletotrichum</taxon>
        <taxon>Colletotrichum graminicola species complex</taxon>
    </lineage>
</organism>
<keyword evidence="4" id="KW-0805">Transcription regulation</keyword>
<evidence type="ECO:0000313" key="6">
    <source>
        <dbReference type="EMBL" id="KDN69797.1"/>
    </source>
</evidence>
<dbReference type="EMBL" id="JMSE01000459">
    <property type="protein sequence ID" value="KDN69797.1"/>
    <property type="molecule type" value="Genomic_DNA"/>
</dbReference>
<keyword evidence="4" id="KW-0010">Activator</keyword>
<evidence type="ECO:0000256" key="2">
    <source>
        <dbReference type="ARBA" id="ARBA00008186"/>
    </source>
</evidence>